<feature type="compositionally biased region" description="Low complexity" evidence="13">
    <location>
        <begin position="938"/>
        <end position="960"/>
    </location>
</feature>
<evidence type="ECO:0000313" key="16">
    <source>
        <dbReference type="EMBL" id="PWN92097.1"/>
    </source>
</evidence>
<feature type="region of interest" description="Disordered" evidence="13">
    <location>
        <begin position="1"/>
        <end position="56"/>
    </location>
</feature>
<evidence type="ECO:0000259" key="15">
    <source>
        <dbReference type="PROSITE" id="PS50222"/>
    </source>
</evidence>
<dbReference type="PANTHER" id="PTHR10067:SF17">
    <property type="entry name" value="PHOSPHATIDYLSERINE DECARBOXYLASE PROENZYME 2"/>
    <property type="match status" value="1"/>
</dbReference>
<evidence type="ECO:0000256" key="4">
    <source>
        <dbReference type="ARBA" id="ARBA00022837"/>
    </source>
</evidence>
<comment type="subcellular location">
    <subcellularLocation>
        <location evidence="12">Golgi apparatus membrane</location>
        <topology evidence="12">Peripheral membrane protein</topology>
        <orientation evidence="12">Cytoplasmic side</orientation>
    </subcellularLocation>
    <subcellularLocation>
        <location evidence="12">Endosome membrane</location>
        <topology evidence="12">Peripheral membrane protein</topology>
        <orientation evidence="12">Cytoplasmic side</orientation>
    </subcellularLocation>
</comment>
<evidence type="ECO:0000256" key="5">
    <source>
        <dbReference type="ARBA" id="ARBA00023098"/>
    </source>
</evidence>
<organism evidence="16 17">
    <name type="scientific">Acaromyces ingoldii</name>
    <dbReference type="NCBI Taxonomy" id="215250"/>
    <lineage>
        <taxon>Eukaryota</taxon>
        <taxon>Fungi</taxon>
        <taxon>Dikarya</taxon>
        <taxon>Basidiomycota</taxon>
        <taxon>Ustilaginomycotina</taxon>
        <taxon>Exobasidiomycetes</taxon>
        <taxon>Exobasidiales</taxon>
        <taxon>Cryptobasidiaceae</taxon>
        <taxon>Acaromyces</taxon>
    </lineage>
</organism>
<feature type="compositionally biased region" description="Polar residues" evidence="13">
    <location>
        <begin position="29"/>
        <end position="43"/>
    </location>
</feature>
<feature type="compositionally biased region" description="Low complexity" evidence="13">
    <location>
        <begin position="970"/>
        <end position="983"/>
    </location>
</feature>
<evidence type="ECO:0000256" key="12">
    <source>
        <dbReference type="HAMAP-Rule" id="MF_03209"/>
    </source>
</evidence>
<feature type="region of interest" description="Disordered" evidence="13">
    <location>
        <begin position="68"/>
        <end position="127"/>
    </location>
</feature>
<dbReference type="UniPathway" id="UPA00558">
    <property type="reaction ID" value="UER00616"/>
</dbReference>
<dbReference type="InterPro" id="IPR003817">
    <property type="entry name" value="PS_Dcarbxylase"/>
</dbReference>
<dbReference type="InterPro" id="IPR035892">
    <property type="entry name" value="C2_domain_sf"/>
</dbReference>
<dbReference type="PROSITE" id="PS00018">
    <property type="entry name" value="EF_HAND_1"/>
    <property type="match status" value="1"/>
</dbReference>
<evidence type="ECO:0000256" key="1">
    <source>
        <dbReference type="ARBA" id="ARBA00005189"/>
    </source>
</evidence>
<feature type="chain" id="PRO_5023545894" description="Phosphatidylserine decarboxylase 2 beta chain" evidence="12">
    <location>
        <begin position="1"/>
        <end position="1328"/>
    </location>
</feature>
<feature type="active site" description="Schiff-base intermediate with substrate; via pyruvic acid; for decarboxylase activity" evidence="12">
    <location>
        <position position="1329"/>
    </location>
</feature>
<name>A0A316YRT8_9BASI</name>
<keyword evidence="2 12" id="KW-0444">Lipid biosynthesis</keyword>
<dbReference type="InterPro" id="IPR018247">
    <property type="entry name" value="EF_Hand_1_Ca_BS"/>
</dbReference>
<feature type="domain" description="C2" evidence="14">
    <location>
        <begin position="40"/>
        <end position="179"/>
    </location>
</feature>
<feature type="chain" id="PRO_5023545893" description="Phosphatidylserine decarboxylase 2 alpha chain" evidence="12">
    <location>
        <begin position="1329"/>
        <end position="1369"/>
    </location>
</feature>
<evidence type="ECO:0000256" key="10">
    <source>
        <dbReference type="ARBA" id="ARBA00023264"/>
    </source>
</evidence>
<feature type="region of interest" description="Disordered" evidence="13">
    <location>
        <begin position="144"/>
        <end position="205"/>
    </location>
</feature>
<dbReference type="CDD" id="cd04039">
    <property type="entry name" value="C2_PSD"/>
    <property type="match status" value="1"/>
</dbReference>
<dbReference type="SUPFAM" id="SSF47473">
    <property type="entry name" value="EF-hand"/>
    <property type="match status" value="1"/>
</dbReference>
<evidence type="ECO:0000259" key="14">
    <source>
        <dbReference type="PROSITE" id="PS50004"/>
    </source>
</evidence>
<dbReference type="InParanoid" id="A0A316YRT8"/>
<keyword evidence="9 12" id="KW-0456">Lyase</keyword>
<dbReference type="Gene3D" id="1.10.238.10">
    <property type="entry name" value="EF-hand"/>
    <property type="match status" value="1"/>
</dbReference>
<dbReference type="EMBL" id="KZ819635">
    <property type="protein sequence ID" value="PWN92097.1"/>
    <property type="molecule type" value="Genomic_DNA"/>
</dbReference>
<dbReference type="GO" id="GO:0004609">
    <property type="term" value="F:phosphatidylserine decarboxylase activity"/>
    <property type="evidence" value="ECO:0007669"/>
    <property type="project" value="UniProtKB-UniRule"/>
</dbReference>
<evidence type="ECO:0000256" key="3">
    <source>
        <dbReference type="ARBA" id="ARBA00022793"/>
    </source>
</evidence>
<keyword evidence="12" id="KW-0967">Endosome</keyword>
<dbReference type="Gene3D" id="2.60.40.150">
    <property type="entry name" value="C2 domain"/>
    <property type="match status" value="3"/>
</dbReference>
<evidence type="ECO:0000256" key="11">
    <source>
        <dbReference type="ARBA" id="ARBA00023317"/>
    </source>
</evidence>
<dbReference type="GO" id="GO:0010008">
    <property type="term" value="C:endosome membrane"/>
    <property type="evidence" value="ECO:0007669"/>
    <property type="project" value="UniProtKB-SubCell"/>
</dbReference>
<dbReference type="GO" id="GO:0000139">
    <property type="term" value="C:Golgi membrane"/>
    <property type="evidence" value="ECO:0007669"/>
    <property type="project" value="UniProtKB-SubCell"/>
</dbReference>
<dbReference type="InterPro" id="IPR033177">
    <property type="entry name" value="PSD-B"/>
</dbReference>
<evidence type="ECO:0000256" key="13">
    <source>
        <dbReference type="SAM" id="MobiDB-lite"/>
    </source>
</evidence>
<dbReference type="GO" id="GO:0016540">
    <property type="term" value="P:protein autoprocessing"/>
    <property type="evidence" value="ECO:0007669"/>
    <property type="project" value="UniProtKB-UniRule"/>
</dbReference>
<dbReference type="Pfam" id="PF00168">
    <property type="entry name" value="C2"/>
    <property type="match status" value="3"/>
</dbReference>
<evidence type="ECO:0000313" key="17">
    <source>
        <dbReference type="Proteomes" id="UP000245768"/>
    </source>
</evidence>
<feature type="active site" description="Charge relay system; for autoendoproteolytic cleavage activity" evidence="12">
    <location>
        <position position="1242"/>
    </location>
</feature>
<dbReference type="NCBIfam" id="TIGR00163">
    <property type="entry name" value="PS_decarb"/>
    <property type="match status" value="1"/>
</dbReference>
<dbReference type="PROSITE" id="PS50004">
    <property type="entry name" value="C2"/>
    <property type="match status" value="2"/>
</dbReference>
<dbReference type="GO" id="GO:0005795">
    <property type="term" value="C:Golgi stack"/>
    <property type="evidence" value="ECO:0007669"/>
    <property type="project" value="UniProtKB-UniRule"/>
</dbReference>
<feature type="compositionally biased region" description="Basic residues" evidence="13">
    <location>
        <begin position="550"/>
        <end position="565"/>
    </location>
</feature>
<keyword evidence="10 12" id="KW-1208">Phospholipid metabolism</keyword>
<dbReference type="PROSITE" id="PS50222">
    <property type="entry name" value="EF_HAND_2"/>
    <property type="match status" value="1"/>
</dbReference>
<sequence>MPSWQGLKGHRAAKPSASPDTGHGDQHADTGSVSRAESRQGSASPPAVGTPPHDVVGRLRVQILGASGLASKDRNGKSDPFIDVNLPGAPPLSVTGGSSGGTGQRKRDKDFYRRTTPVQPKTLEPTWKETEATFEWDVTPQWYGVTGSQPRTPDIGLSESVPTSESEMEPEGADADEEDESEGEDEENQTAVLQPVEDQSALKTPKILVGTKHAEVEDEDDHKLVLGEQVDVPSKSSSHLAAETTPQRPSNVRKLSGAAGRILAAPVRMTYKGTVATTRVVRKRGRPRPMRLRKDASQNQHRIPAGSALLNAHGHLHSCVGSIEFVVWDKDKWSGNDYMGECSLEVSQWFQEGKSAAWSTSEPLELPLVSTRRSAKVSGNIRVRVGFVDDEGSSKAWPSVDELYSRLLASTRRVEGAGIRSVPASESVGTTGLAEAYVDDGLSSGSESEAREELLTDEEDDDDDASIASFEDGLTTTDAEDYSDSGAEYLGHARPSPSPPLGSTSDLKEAAAAASTTPRRSVLPRRLRRERGGDQSGSASDLGEMEQKQRRFRKKSEPRRRRRLPSKKDAQVAEEGDEEGRRRRKQARKRRRQDQDFAFKSEMGLDIIGIVQLEVKGAQDLPRWRNSLGTSFDMDPFVIVSFGQKIFRTRVARHTLNPTWDEKLLFHVRRHEENFVTKLAIYDWDKLSSNDFVGATSISIDALIKTAPTPDPETGLYAASDDGMHDMITYALPLQRDEKSEDGKTLGKHSPILSVEAKFTPYDSLRQRFWRQLLMQYDTNDSGTLSSLELATMLDSLGSTLSAHTIGSWFGHFNKKPDEQELSIDECIYSLEWEIKKPWSEKRYVAEAPLDLPYTPAGSGTQTPATSDVASGSIAMDYSGPAAPSAGHEKELADKKIPVPMTVVEDLTTGQHTSEASVKPLGTTSGARTPGVIERDMSALSLGTTTSASTTDSSASPSHSVKPGADRARSQSATSDAASSSGAGERQVERVIVLKSCPLCHMPRLSKKAEVDIVTHLAVCASQDWRRVDSMVVGNFVTASQAHRKWYTKVFTKISQGQYQLGANSANIIVQDRISGELLEEKMQVYVRLGIRLLYKGARSRMEGARIRRMLKNMSVKQGQKYDSPLSAREIPQFIAFHNLNVDEIRDPLDSFKTFNQFFYRKLKEGVRPVADPEDPTTLVSSADCRLMAFASTDEATKVWIKGREFTVERLLGDKFKGKVEKLHGGGLIIFRLAPQDYHRFHVPADATVGDITFIEGQYYTVNPMAIRSTIDVYGENVRCVVPFHSEEFGTFYCICIGAMMVGSINLTVKTGDRVKRGDEFGYYAFGGSTNVCVFEKGIVQFDEDLLANSRAATETLVRVGMRIGKRAA</sequence>
<feature type="compositionally biased region" description="Acidic residues" evidence="13">
    <location>
        <begin position="166"/>
        <end position="188"/>
    </location>
</feature>
<feature type="modified residue" description="Pyruvic acid (Ser); by autocatalysis" evidence="12">
    <location>
        <position position="1329"/>
    </location>
</feature>
<feature type="compositionally biased region" description="Basic residues" evidence="13">
    <location>
        <begin position="582"/>
        <end position="592"/>
    </location>
</feature>
<dbReference type="GO" id="GO:0005509">
    <property type="term" value="F:calcium ion binding"/>
    <property type="evidence" value="ECO:0007669"/>
    <property type="project" value="InterPro"/>
</dbReference>
<feature type="active site" description="Charge relay system; for autoendoproteolytic cleavage activity" evidence="12">
    <location>
        <position position="1329"/>
    </location>
</feature>
<feature type="region of interest" description="Disordered" evidence="13">
    <location>
        <begin position="909"/>
        <end position="983"/>
    </location>
</feature>
<dbReference type="InterPro" id="IPR011992">
    <property type="entry name" value="EF-hand-dom_pair"/>
</dbReference>
<reference evidence="16 17" key="1">
    <citation type="journal article" date="2018" name="Mol. Biol. Evol.">
        <title>Broad Genomic Sampling Reveals a Smut Pathogenic Ancestry of the Fungal Clade Ustilaginomycotina.</title>
        <authorList>
            <person name="Kijpornyongpan T."/>
            <person name="Mondo S.J."/>
            <person name="Barry K."/>
            <person name="Sandor L."/>
            <person name="Lee J."/>
            <person name="Lipzen A."/>
            <person name="Pangilinan J."/>
            <person name="LaButti K."/>
            <person name="Hainaut M."/>
            <person name="Henrissat B."/>
            <person name="Grigoriev I.V."/>
            <person name="Spatafora J.W."/>
            <person name="Aime M.C."/>
        </authorList>
    </citation>
    <scope>NUCLEOTIDE SEQUENCE [LARGE SCALE GENOMIC DNA]</scope>
    <source>
        <strain evidence="16 17">MCA 4198</strain>
    </source>
</reference>
<comment type="domain">
    <text evidence="12">The C2 domains have an essential, but non-catalytic function. They may facilitate interactions with other proteins and are required for lipid transport function.</text>
</comment>
<keyword evidence="7 12" id="KW-0865">Zymogen</keyword>
<dbReference type="FunCoup" id="A0A316YRT8">
    <property type="interactions" value="56"/>
</dbReference>
<dbReference type="Proteomes" id="UP000245768">
    <property type="component" value="Unassembled WGS sequence"/>
</dbReference>
<feature type="compositionally biased region" description="Polar residues" evidence="13">
    <location>
        <begin position="234"/>
        <end position="250"/>
    </location>
</feature>
<proteinExistence type="inferred from homology"/>
<keyword evidence="17" id="KW-1185">Reference proteome</keyword>
<feature type="active site" description="Charge relay system; for autoendoproteolytic cleavage activity" evidence="12">
    <location>
        <position position="1184"/>
    </location>
</feature>
<keyword evidence="12" id="KW-0333">Golgi apparatus</keyword>
<comment type="subunit">
    <text evidence="12">Heterodimer of a large membrane-associated beta subunit and a small pyruvoyl-containing alpha subunit.</text>
</comment>
<evidence type="ECO:0000256" key="9">
    <source>
        <dbReference type="ARBA" id="ARBA00023239"/>
    </source>
</evidence>
<feature type="compositionally biased region" description="Polar residues" evidence="13">
    <location>
        <begin position="909"/>
        <end position="927"/>
    </location>
</feature>
<feature type="domain" description="EF-hand" evidence="15">
    <location>
        <begin position="765"/>
        <end position="800"/>
    </location>
</feature>
<evidence type="ECO:0000256" key="2">
    <source>
        <dbReference type="ARBA" id="ARBA00022516"/>
    </source>
</evidence>
<feature type="region of interest" description="Disordered" evidence="13">
    <location>
        <begin position="439"/>
        <end position="595"/>
    </location>
</feature>
<comment type="PTM">
    <text evidence="12">Is synthesized initially as an inactive proenzyme. Formation of the active enzyme involves a self-maturation process in which the active site pyruvoyl group is generated from an internal serine residue via an autocatalytic post-translational modification. Two non-identical subunits are generated from the proenzyme in this reaction, and the pyruvate is formed at the N-terminus of the alpha chain, which is derived from the carboxyl end of the proenzyme. The autoendoproteolytic cleavage occurs by a canonical serine protease mechanism, in which the side chain hydroxyl group of the serine supplies its oxygen atom to form the C-terminus of the beta chain, while the remainder of the serine residue undergoes an oxidative deamination to produce ammonia and the pyruvoyl prosthetic group on the alpha chain. During this reaction, the Ser that is part of the protease active site of the proenzyme becomes the pyruvoyl prosthetic group, which constitutes an essential element of the active site of the mature decarboxylase.</text>
</comment>
<feature type="compositionally biased region" description="Acidic residues" evidence="13">
    <location>
        <begin position="455"/>
        <end position="465"/>
    </location>
</feature>
<dbReference type="EC" id="4.1.1.65" evidence="12"/>
<dbReference type="HAMAP" id="MF_00663">
    <property type="entry name" value="PS_decarb_PSD_B_type2"/>
    <property type="match status" value="1"/>
</dbReference>
<dbReference type="InterPro" id="IPR002048">
    <property type="entry name" value="EF_hand_dom"/>
</dbReference>
<comment type="cofactor">
    <cofactor evidence="12">
        <name>pyruvate</name>
        <dbReference type="ChEBI" id="CHEBI:15361"/>
    </cofactor>
    <text evidence="12">Binds 1 pyruvoyl group covalently per subunit.</text>
</comment>
<dbReference type="InterPro" id="IPR033179">
    <property type="entry name" value="PSD_type2_pro"/>
</dbReference>
<evidence type="ECO:0000256" key="8">
    <source>
        <dbReference type="ARBA" id="ARBA00023209"/>
    </source>
</evidence>
<accession>A0A316YRT8</accession>
<dbReference type="SUPFAM" id="SSF49562">
    <property type="entry name" value="C2 domain (Calcium/lipid-binding domain, CaLB)"/>
    <property type="match status" value="2"/>
</dbReference>
<dbReference type="GO" id="GO:0006646">
    <property type="term" value="P:phosphatidylethanolamine biosynthetic process"/>
    <property type="evidence" value="ECO:0007669"/>
    <property type="project" value="UniProtKB-UniRule"/>
</dbReference>
<feature type="domain" description="C2" evidence="14">
    <location>
        <begin position="591"/>
        <end position="713"/>
    </location>
</feature>
<evidence type="ECO:0000256" key="7">
    <source>
        <dbReference type="ARBA" id="ARBA00023145"/>
    </source>
</evidence>
<comment type="catalytic activity">
    <reaction evidence="12">
        <text>a 1,2-diacyl-sn-glycero-3-phospho-L-serine + H(+) = a 1,2-diacyl-sn-glycero-3-phosphoethanolamine + CO2</text>
        <dbReference type="Rhea" id="RHEA:20828"/>
        <dbReference type="ChEBI" id="CHEBI:15378"/>
        <dbReference type="ChEBI" id="CHEBI:16526"/>
        <dbReference type="ChEBI" id="CHEBI:57262"/>
        <dbReference type="ChEBI" id="CHEBI:64612"/>
        <dbReference type="EC" id="4.1.1.65"/>
    </reaction>
</comment>
<keyword evidence="11 12" id="KW-0670">Pyruvate</keyword>
<keyword evidence="8 12" id="KW-0594">Phospholipid biosynthesis</keyword>
<feature type="region of interest" description="Disordered" evidence="13">
    <location>
        <begin position="232"/>
        <end position="254"/>
    </location>
</feature>
<keyword evidence="5 12" id="KW-0443">Lipid metabolism</keyword>
<comment type="function">
    <text evidence="12">Catalyzes the formation of phosphatidylethanolamine (PtdEtn) from phosphatidylserine (PtdSer). Plays a central role in phospholipid metabolism and in the interorganelle trafficking of phosphatidylserine.</text>
</comment>
<keyword evidence="3 12" id="KW-0210">Decarboxylase</keyword>
<keyword evidence="6 12" id="KW-0472">Membrane</keyword>
<feature type="compositionally biased region" description="Low complexity" evidence="13">
    <location>
        <begin position="510"/>
        <end position="521"/>
    </location>
</feature>
<comment type="similarity">
    <text evidence="12">Belongs to the phosphatidylserine decarboxylase family. PSD-B subfamily. Eukaryotic type II sub-subfamily.</text>
</comment>
<comment type="pathway">
    <text evidence="1">Lipid metabolism.</text>
</comment>
<dbReference type="Pfam" id="PF02666">
    <property type="entry name" value="PS_Dcarbxylase"/>
    <property type="match status" value="1"/>
</dbReference>
<dbReference type="InterPro" id="IPR000008">
    <property type="entry name" value="C2_dom"/>
</dbReference>
<evidence type="ECO:0000256" key="6">
    <source>
        <dbReference type="ARBA" id="ARBA00023136"/>
    </source>
</evidence>
<dbReference type="PANTHER" id="PTHR10067">
    <property type="entry name" value="PHOSPHATIDYLSERINE DECARBOXYLASE"/>
    <property type="match status" value="1"/>
</dbReference>
<dbReference type="OrthoDB" id="67700at2759"/>
<feature type="site" description="Cleavage (non-hydrolytic); by autocatalysis" evidence="12">
    <location>
        <begin position="1328"/>
        <end position="1329"/>
    </location>
</feature>
<protein>
    <recommendedName>
        <fullName evidence="12">Phosphatidylserine decarboxylase proenzyme 2</fullName>
        <ecNumber evidence="12">4.1.1.65</ecNumber>
    </recommendedName>
    <component>
        <recommendedName>
            <fullName evidence="12">Phosphatidylserine decarboxylase 2 beta chain</fullName>
        </recommendedName>
    </component>
    <component>
        <recommendedName>
            <fullName evidence="12">Phosphatidylserine decarboxylase 2 alpha chain</fullName>
        </recommendedName>
    </component>
</protein>
<keyword evidence="4" id="KW-0106">Calcium</keyword>
<gene>
    <name evidence="12" type="primary">PSD2</name>
    <name evidence="16" type="ORF">FA10DRAFT_265897</name>
</gene>
<comment type="pathway">
    <text evidence="12">Phospholipid metabolism; phosphatidylethanolamine biosynthesis; phosphatidylethanolamine from CDP-diacylglycerol: step 2/2.</text>
</comment>
<dbReference type="STRING" id="215250.A0A316YRT8"/>
<dbReference type="SMART" id="SM00239">
    <property type="entry name" value="C2"/>
    <property type="match status" value="2"/>
</dbReference>